<dbReference type="Proteomes" id="UP000027920">
    <property type="component" value="Unassembled WGS sequence"/>
</dbReference>
<dbReference type="SUPFAM" id="SSF54427">
    <property type="entry name" value="NTF2-like"/>
    <property type="match status" value="1"/>
</dbReference>
<feature type="domain" description="Scytalone dehydratase-like" evidence="3">
    <location>
        <begin position="24"/>
        <end position="150"/>
    </location>
</feature>
<dbReference type="STRING" id="1182545.A0A072PG50"/>
<dbReference type="HOGENOM" id="CLU_101889_1_1_1"/>
<dbReference type="GeneID" id="25278896"/>
<dbReference type="Pfam" id="PF02982">
    <property type="entry name" value="Scytalone_dh"/>
    <property type="match status" value="1"/>
</dbReference>
<sequence length="167" mass="19450">MAHTPHRPVGDSFRPTDERDWRRLSWNWALSYDTKDWQLLNDICTPTLRVFYQQLDARRSNQIMSKEDYVAQYSSKTSLGDDGLETQHLLGAAAFDEVESDLVVGNWQIQATHRRILPDGGSGWWTGHSYVKHYYQKVEDTWMFAGVEPHTIVLRNGKRENVFSSFL</sequence>
<dbReference type="VEuPathDB" id="FungiDB:A1O9_03963"/>
<evidence type="ECO:0000256" key="1">
    <source>
        <dbReference type="ARBA" id="ARBA00008584"/>
    </source>
</evidence>
<comment type="similarity">
    <text evidence="1">Belongs to the scytalone dehydratase family.</text>
</comment>
<dbReference type="GO" id="GO:0016829">
    <property type="term" value="F:lyase activity"/>
    <property type="evidence" value="ECO:0007669"/>
    <property type="project" value="UniProtKB-KW"/>
</dbReference>
<accession>A0A072PG50</accession>
<dbReference type="InterPro" id="IPR032710">
    <property type="entry name" value="NTF2-like_dom_sf"/>
</dbReference>
<evidence type="ECO:0000259" key="3">
    <source>
        <dbReference type="Pfam" id="PF02982"/>
    </source>
</evidence>
<dbReference type="Gene3D" id="3.10.450.50">
    <property type="match status" value="1"/>
</dbReference>
<dbReference type="RefSeq" id="XP_013261709.1">
    <property type="nucleotide sequence ID" value="XM_013406255.1"/>
</dbReference>
<name>A0A072PG50_9EURO</name>
<comment type="caution">
    <text evidence="4">The sequence shown here is derived from an EMBL/GenBank/DDBJ whole genome shotgun (WGS) entry which is preliminary data.</text>
</comment>
<gene>
    <name evidence="4" type="ORF">A1O9_03963</name>
</gene>
<dbReference type="EMBL" id="AMGV01000003">
    <property type="protein sequence ID" value="KEF59119.1"/>
    <property type="molecule type" value="Genomic_DNA"/>
</dbReference>
<dbReference type="InterPro" id="IPR049884">
    <property type="entry name" value="Scytalone_dh"/>
</dbReference>
<reference evidence="4 5" key="1">
    <citation type="submission" date="2013-03" db="EMBL/GenBank/DDBJ databases">
        <title>The Genome Sequence of Exophiala aquamarina CBS 119918.</title>
        <authorList>
            <consortium name="The Broad Institute Genomics Platform"/>
            <person name="Cuomo C."/>
            <person name="de Hoog S."/>
            <person name="Gorbushina A."/>
            <person name="Walker B."/>
            <person name="Young S.K."/>
            <person name="Zeng Q."/>
            <person name="Gargeya S."/>
            <person name="Fitzgerald M."/>
            <person name="Haas B."/>
            <person name="Abouelleil A."/>
            <person name="Allen A.W."/>
            <person name="Alvarado L."/>
            <person name="Arachchi H.M."/>
            <person name="Berlin A.M."/>
            <person name="Chapman S.B."/>
            <person name="Gainer-Dewar J."/>
            <person name="Goldberg J."/>
            <person name="Griggs A."/>
            <person name="Gujja S."/>
            <person name="Hansen M."/>
            <person name="Howarth C."/>
            <person name="Imamovic A."/>
            <person name="Ireland A."/>
            <person name="Larimer J."/>
            <person name="McCowan C."/>
            <person name="Murphy C."/>
            <person name="Pearson M."/>
            <person name="Poon T.W."/>
            <person name="Priest M."/>
            <person name="Roberts A."/>
            <person name="Saif S."/>
            <person name="Shea T."/>
            <person name="Sisk P."/>
            <person name="Sykes S."/>
            <person name="Wortman J."/>
            <person name="Nusbaum C."/>
            <person name="Birren B."/>
        </authorList>
    </citation>
    <scope>NUCLEOTIDE SEQUENCE [LARGE SCALE GENOMIC DNA]</scope>
    <source>
        <strain evidence="4 5">CBS 119918</strain>
    </source>
</reference>
<organism evidence="4 5">
    <name type="scientific">Exophiala aquamarina CBS 119918</name>
    <dbReference type="NCBI Taxonomy" id="1182545"/>
    <lineage>
        <taxon>Eukaryota</taxon>
        <taxon>Fungi</taxon>
        <taxon>Dikarya</taxon>
        <taxon>Ascomycota</taxon>
        <taxon>Pezizomycotina</taxon>
        <taxon>Eurotiomycetes</taxon>
        <taxon>Chaetothyriomycetidae</taxon>
        <taxon>Chaetothyriales</taxon>
        <taxon>Herpotrichiellaceae</taxon>
        <taxon>Exophiala</taxon>
    </lineage>
</organism>
<protein>
    <recommendedName>
        <fullName evidence="3">Scytalone dehydratase-like domain-containing protein</fullName>
    </recommendedName>
</protein>
<proteinExistence type="inferred from homology"/>
<evidence type="ECO:0000313" key="4">
    <source>
        <dbReference type="EMBL" id="KEF59119.1"/>
    </source>
</evidence>
<keyword evidence="5" id="KW-1185">Reference proteome</keyword>
<dbReference type="AlphaFoldDB" id="A0A072PG50"/>
<keyword evidence="2" id="KW-0456">Lyase</keyword>
<dbReference type="OrthoDB" id="5281072at2759"/>
<evidence type="ECO:0000313" key="5">
    <source>
        <dbReference type="Proteomes" id="UP000027920"/>
    </source>
</evidence>
<evidence type="ECO:0000256" key="2">
    <source>
        <dbReference type="ARBA" id="ARBA00023239"/>
    </source>
</evidence>